<evidence type="ECO:0000313" key="2">
    <source>
        <dbReference type="EMBL" id="MBP0112768.1"/>
    </source>
</evidence>
<reference evidence="2 3" key="1">
    <citation type="submission" date="2021-03" db="EMBL/GenBank/DDBJ databases">
        <title>Genome Sequence of Bradyrhizobium vignae strain ISRA400.</title>
        <authorList>
            <person name="Tisa L.S."/>
            <person name="Svistoonoff S."/>
            <person name="Hocher V."/>
            <person name="Fall S."/>
            <person name="Zaiya A."/>
            <person name="Naing D."/>
            <person name="Niang N."/>
            <person name="Diouf A."/>
            <person name="Dasylva M.C."/>
            <person name="Toure O."/>
            <person name="Gueye M."/>
            <person name="Gully D."/>
            <person name="Tisseyre P."/>
            <person name="Simpson S."/>
            <person name="Morris K."/>
            <person name="Thomas W.K."/>
        </authorList>
    </citation>
    <scope>NUCLEOTIDE SEQUENCE [LARGE SCALE GENOMIC DNA]</scope>
    <source>
        <strain evidence="2 3">ISRA400</strain>
    </source>
</reference>
<dbReference type="EMBL" id="JAGIKT010000036">
    <property type="protein sequence ID" value="MBP0112768.1"/>
    <property type="molecule type" value="Genomic_DNA"/>
</dbReference>
<dbReference type="Proteomes" id="UP000669317">
    <property type="component" value="Unassembled WGS sequence"/>
</dbReference>
<sequence length="141" mass="15315">MTRFVCSRAISSIFGRCLLNVVATSSASVPSAMASSQRRPFDLASNALVPAKHREQNSLALGLLELAGWIRGKGDRKLSVRSKLLTIQIDPLDLLTLRAAPAQVGLLPIRPIAIFLRHLQQSLLRPRLAGQSSLRSGQPLQ</sequence>
<feature type="chain" id="PRO_5046110601" evidence="1">
    <location>
        <begin position="28"/>
        <end position="141"/>
    </location>
</feature>
<name>A0ABS3ZYI9_9BRAD</name>
<comment type="caution">
    <text evidence="2">The sequence shown here is derived from an EMBL/GenBank/DDBJ whole genome shotgun (WGS) entry which is preliminary data.</text>
</comment>
<gene>
    <name evidence="2" type="ORF">JWS04_17070</name>
</gene>
<accession>A0ABS3ZYI9</accession>
<evidence type="ECO:0000313" key="3">
    <source>
        <dbReference type="Proteomes" id="UP000669317"/>
    </source>
</evidence>
<protein>
    <submittedName>
        <fullName evidence="2">Uncharacterized protein</fullName>
    </submittedName>
</protein>
<keyword evidence="3" id="KW-1185">Reference proteome</keyword>
<feature type="signal peptide" evidence="1">
    <location>
        <begin position="1"/>
        <end position="27"/>
    </location>
</feature>
<organism evidence="2 3">
    <name type="scientific">Bradyrhizobium vignae</name>
    <dbReference type="NCBI Taxonomy" id="1549949"/>
    <lineage>
        <taxon>Bacteria</taxon>
        <taxon>Pseudomonadati</taxon>
        <taxon>Pseudomonadota</taxon>
        <taxon>Alphaproteobacteria</taxon>
        <taxon>Hyphomicrobiales</taxon>
        <taxon>Nitrobacteraceae</taxon>
        <taxon>Bradyrhizobium</taxon>
    </lineage>
</organism>
<dbReference type="RefSeq" id="WP_209295359.1">
    <property type="nucleotide sequence ID" value="NZ_JAGIKT010000036.1"/>
</dbReference>
<proteinExistence type="predicted"/>
<keyword evidence="1" id="KW-0732">Signal</keyword>
<evidence type="ECO:0000256" key="1">
    <source>
        <dbReference type="SAM" id="SignalP"/>
    </source>
</evidence>